<dbReference type="EMBL" id="GBRH01188139">
    <property type="protein sequence ID" value="JAE09757.1"/>
    <property type="molecule type" value="Transcribed_RNA"/>
</dbReference>
<sequence length="146" mass="15810">MIISFRCMAMLREPAVCWAEPPVYRFLLFWAETCRTSSEAQCSHSISHHFGCIHSGGKGFHCNGSSSSCPTAAGSLRRCFNSFPASSTSKFVCLDLAASKASLAFIDAANSTLALRFSSHRSPVNCLTNLRSKSFRHTASCPGAHL</sequence>
<accession>A0A0A9FBM5</accession>
<name>A0A0A9FBM5_ARUDO</name>
<dbReference type="AlphaFoldDB" id="A0A0A9FBM5"/>
<evidence type="ECO:0000313" key="1">
    <source>
        <dbReference type="EMBL" id="JAE09757.1"/>
    </source>
</evidence>
<proteinExistence type="predicted"/>
<protein>
    <submittedName>
        <fullName evidence="1">Uncharacterized protein</fullName>
    </submittedName>
</protein>
<reference evidence="1" key="2">
    <citation type="journal article" date="2015" name="Data Brief">
        <title>Shoot transcriptome of the giant reed, Arundo donax.</title>
        <authorList>
            <person name="Barrero R.A."/>
            <person name="Guerrero F.D."/>
            <person name="Moolhuijzen P."/>
            <person name="Goolsby J.A."/>
            <person name="Tidwell J."/>
            <person name="Bellgard S.E."/>
            <person name="Bellgard M.I."/>
        </authorList>
    </citation>
    <scope>NUCLEOTIDE SEQUENCE</scope>
    <source>
        <tissue evidence="1">Shoot tissue taken approximately 20 cm above the soil surface</tissue>
    </source>
</reference>
<reference evidence="1" key="1">
    <citation type="submission" date="2014-09" db="EMBL/GenBank/DDBJ databases">
        <authorList>
            <person name="Magalhaes I.L.F."/>
            <person name="Oliveira U."/>
            <person name="Santos F.R."/>
            <person name="Vidigal T.H.D.A."/>
            <person name="Brescovit A.D."/>
            <person name="Santos A.J."/>
        </authorList>
    </citation>
    <scope>NUCLEOTIDE SEQUENCE</scope>
    <source>
        <tissue evidence="1">Shoot tissue taken approximately 20 cm above the soil surface</tissue>
    </source>
</reference>
<organism evidence="1">
    <name type="scientific">Arundo donax</name>
    <name type="common">Giant reed</name>
    <name type="synonym">Donax arundinaceus</name>
    <dbReference type="NCBI Taxonomy" id="35708"/>
    <lineage>
        <taxon>Eukaryota</taxon>
        <taxon>Viridiplantae</taxon>
        <taxon>Streptophyta</taxon>
        <taxon>Embryophyta</taxon>
        <taxon>Tracheophyta</taxon>
        <taxon>Spermatophyta</taxon>
        <taxon>Magnoliopsida</taxon>
        <taxon>Liliopsida</taxon>
        <taxon>Poales</taxon>
        <taxon>Poaceae</taxon>
        <taxon>PACMAD clade</taxon>
        <taxon>Arundinoideae</taxon>
        <taxon>Arundineae</taxon>
        <taxon>Arundo</taxon>
    </lineage>
</organism>